<dbReference type="RefSeq" id="XP_013352073.1">
    <property type="nucleotide sequence ID" value="XM_013496619.1"/>
</dbReference>
<dbReference type="GeneID" id="25377106"/>
<reference evidence="3" key="2">
    <citation type="submission" date="2013-10" db="EMBL/GenBank/DDBJ databases">
        <authorList>
            <person name="Aslett M."/>
        </authorList>
    </citation>
    <scope>NUCLEOTIDE SEQUENCE [LARGE SCALE GENOMIC DNA]</scope>
    <source>
        <strain evidence="3">Houghton</strain>
    </source>
</reference>
<name>U6JVR9_9EIME</name>
<keyword evidence="4" id="KW-1185">Reference proteome</keyword>
<organism evidence="3 4">
    <name type="scientific">Eimeria mitis</name>
    <dbReference type="NCBI Taxonomy" id="44415"/>
    <lineage>
        <taxon>Eukaryota</taxon>
        <taxon>Sar</taxon>
        <taxon>Alveolata</taxon>
        <taxon>Apicomplexa</taxon>
        <taxon>Conoidasida</taxon>
        <taxon>Coccidia</taxon>
        <taxon>Eucoccidiorida</taxon>
        <taxon>Eimeriorina</taxon>
        <taxon>Eimeriidae</taxon>
        <taxon>Eimeria</taxon>
    </lineage>
</organism>
<evidence type="ECO:0000256" key="2">
    <source>
        <dbReference type="SAM" id="MobiDB-lite"/>
    </source>
</evidence>
<sequence>MGKPKGNSEGDGAKVPNRAGSMPAYRWQPSQQDSLSSEVPSTKDVETAISLPSTHRGPLGPCTSEDCQALVARLRNQVQNLREEKSQLESLIFMQQQTIHQIDRVSMEDKLRSSSDAVQRLNEHIADLRTLLATKDKEIGELRSQLEDLRRENRQARELAALETERLAKANSEIEELADHLQMSERKQEKMMSFLQLGSPEELESLAARNSELVDKLAEKEEAVLSLRRQLSDVQENAEESAKEKDEQLENLRRSLADLREKAEMAEPLLRLGSPDTLQSLVTKNSELVGELAEKEEAVLSLKRQLSEVQENAEGRNIDALRVARLQALQTGSDVPHGCILDQERSMQVQRGSLESAQQDEELKESREREKLLYQQLQEVQFRLETLKKENQMLKHALMNTAQESVDKEDAILRDKREYDALQKAVENATRNAEDSRYLAQVERERRIAQVTQLKTQLARWQRKHRGQHILVDVEQYDIDTGTG</sequence>
<feature type="coiled-coil region" evidence="1">
    <location>
        <begin position="377"/>
        <end position="432"/>
    </location>
</feature>
<accession>U6JVR9</accession>
<dbReference type="VEuPathDB" id="ToxoDB:EMH_0022240"/>
<dbReference type="AlphaFoldDB" id="U6JVR9"/>
<reference evidence="3" key="1">
    <citation type="submission" date="2013-10" db="EMBL/GenBank/DDBJ databases">
        <title>Genomic analysis of the causative agents of coccidiosis in chickens.</title>
        <authorList>
            <person name="Reid A.J."/>
            <person name="Blake D."/>
            <person name="Billington K."/>
            <person name="Browne H."/>
            <person name="Dunn M."/>
            <person name="Hung S."/>
            <person name="Kawahara F."/>
            <person name="Miranda-Saavedra D."/>
            <person name="Mourier T."/>
            <person name="Nagra H."/>
            <person name="Otto T.D."/>
            <person name="Rawlings N."/>
            <person name="Sanchez A."/>
            <person name="Sanders M."/>
            <person name="Subramaniam C."/>
            <person name="Tay Y."/>
            <person name="Dear P."/>
            <person name="Doerig C."/>
            <person name="Gruber A."/>
            <person name="Parkinson J."/>
            <person name="Shirley M."/>
            <person name="Wan K.L."/>
            <person name="Berriman M."/>
            <person name="Tomley F."/>
            <person name="Pain A."/>
        </authorList>
    </citation>
    <scope>NUCLEOTIDE SEQUENCE [LARGE SCALE GENOMIC DNA]</scope>
    <source>
        <strain evidence="3">Houghton</strain>
    </source>
</reference>
<evidence type="ECO:0000256" key="1">
    <source>
        <dbReference type="SAM" id="Coils"/>
    </source>
</evidence>
<proteinExistence type="predicted"/>
<dbReference type="Proteomes" id="UP000030744">
    <property type="component" value="Unassembled WGS sequence"/>
</dbReference>
<evidence type="ECO:0000313" key="3">
    <source>
        <dbReference type="EMBL" id="CDJ29504.1"/>
    </source>
</evidence>
<feature type="coiled-coil region" evidence="1">
    <location>
        <begin position="118"/>
        <end position="312"/>
    </location>
</feature>
<gene>
    <name evidence="3" type="ORF">EMH_0022240</name>
</gene>
<dbReference type="OrthoDB" id="347776at2759"/>
<feature type="compositionally biased region" description="Basic and acidic residues" evidence="2">
    <location>
        <begin position="1"/>
        <end position="12"/>
    </location>
</feature>
<evidence type="ECO:0000313" key="4">
    <source>
        <dbReference type="Proteomes" id="UP000030744"/>
    </source>
</evidence>
<protein>
    <submittedName>
        <fullName evidence="3">Trichohyalin, putative</fullName>
    </submittedName>
</protein>
<feature type="compositionally biased region" description="Polar residues" evidence="2">
    <location>
        <begin position="28"/>
        <end position="40"/>
    </location>
</feature>
<dbReference type="EMBL" id="HG681949">
    <property type="protein sequence ID" value="CDJ29504.1"/>
    <property type="molecule type" value="Genomic_DNA"/>
</dbReference>
<feature type="region of interest" description="Disordered" evidence="2">
    <location>
        <begin position="1"/>
        <end position="43"/>
    </location>
</feature>
<keyword evidence="1" id="KW-0175">Coiled coil</keyword>
<feature type="coiled-coil region" evidence="1">
    <location>
        <begin position="64"/>
        <end position="91"/>
    </location>
</feature>